<name>A0A1M6LSD2_9ACTN</name>
<dbReference type="InterPro" id="IPR001387">
    <property type="entry name" value="Cro/C1-type_HTH"/>
</dbReference>
<dbReference type="SMART" id="SM00530">
    <property type="entry name" value="HTH_XRE"/>
    <property type="match status" value="1"/>
</dbReference>
<dbReference type="GO" id="GO:0003677">
    <property type="term" value="F:DNA binding"/>
    <property type="evidence" value="ECO:0007669"/>
    <property type="project" value="InterPro"/>
</dbReference>
<accession>A0A1M6LSD2</accession>
<dbReference type="AlphaFoldDB" id="A0A1M6LSD2"/>
<evidence type="ECO:0000259" key="1">
    <source>
        <dbReference type="PROSITE" id="PS50943"/>
    </source>
</evidence>
<gene>
    <name evidence="2" type="ORF">SAMN05421803_10939</name>
</gene>
<dbReference type="EMBL" id="FQZK01000009">
    <property type="protein sequence ID" value="SHJ74089.1"/>
    <property type="molecule type" value="Genomic_DNA"/>
</dbReference>
<dbReference type="CDD" id="cd00093">
    <property type="entry name" value="HTH_XRE"/>
    <property type="match status" value="1"/>
</dbReference>
<reference evidence="2 3" key="1">
    <citation type="submission" date="2016-11" db="EMBL/GenBank/DDBJ databases">
        <authorList>
            <person name="Jaros S."/>
            <person name="Januszkiewicz K."/>
            <person name="Wedrychowicz H."/>
        </authorList>
    </citation>
    <scope>NUCLEOTIDE SEQUENCE [LARGE SCALE GENOMIC DNA]</scope>
    <source>
        <strain evidence="2 3">CGMCC 4.5723</strain>
    </source>
</reference>
<dbReference type="Pfam" id="PF01381">
    <property type="entry name" value="HTH_3"/>
    <property type="match status" value="1"/>
</dbReference>
<evidence type="ECO:0000313" key="2">
    <source>
        <dbReference type="EMBL" id="SHJ74089.1"/>
    </source>
</evidence>
<dbReference type="SUPFAM" id="SSF47413">
    <property type="entry name" value="lambda repressor-like DNA-binding domains"/>
    <property type="match status" value="1"/>
</dbReference>
<dbReference type="Proteomes" id="UP000184452">
    <property type="component" value="Unassembled WGS sequence"/>
</dbReference>
<sequence>MIQSGGVVCMAVADIGARIERARQAASMSQRALADATGISQSTLSRIISGDRVAKMPEIVAIAWETGHTVAQLTGIGVVSERVQCAARATNDSDMAGMRQALLDFLELDAYLDDQAIPATI</sequence>
<dbReference type="PROSITE" id="PS50943">
    <property type="entry name" value="HTH_CROC1"/>
    <property type="match status" value="1"/>
</dbReference>
<proteinExistence type="predicted"/>
<dbReference type="STRING" id="758803.SAMN05421803_10939"/>
<feature type="domain" description="HTH cro/C1-type" evidence="1">
    <location>
        <begin position="19"/>
        <end position="73"/>
    </location>
</feature>
<protein>
    <submittedName>
        <fullName evidence="2">Helix-turn-helix</fullName>
    </submittedName>
</protein>
<dbReference type="Gene3D" id="1.10.260.40">
    <property type="entry name" value="lambda repressor-like DNA-binding domains"/>
    <property type="match status" value="1"/>
</dbReference>
<keyword evidence="3" id="KW-1185">Reference proteome</keyword>
<organism evidence="2 3">
    <name type="scientific">Nocardiopsis flavescens</name>
    <dbReference type="NCBI Taxonomy" id="758803"/>
    <lineage>
        <taxon>Bacteria</taxon>
        <taxon>Bacillati</taxon>
        <taxon>Actinomycetota</taxon>
        <taxon>Actinomycetes</taxon>
        <taxon>Streptosporangiales</taxon>
        <taxon>Nocardiopsidaceae</taxon>
        <taxon>Nocardiopsis</taxon>
    </lineage>
</organism>
<dbReference type="InterPro" id="IPR010982">
    <property type="entry name" value="Lambda_DNA-bd_dom_sf"/>
</dbReference>
<evidence type="ECO:0000313" key="3">
    <source>
        <dbReference type="Proteomes" id="UP000184452"/>
    </source>
</evidence>